<dbReference type="EMBL" id="PSZM01000003">
    <property type="protein sequence ID" value="PQL94851.1"/>
    <property type="molecule type" value="Genomic_DNA"/>
</dbReference>
<evidence type="ECO:0000256" key="1">
    <source>
        <dbReference type="SAM" id="MobiDB-lite"/>
    </source>
</evidence>
<evidence type="ECO:0000313" key="5">
    <source>
        <dbReference type="EMBL" id="PQL94851.1"/>
    </source>
</evidence>
<dbReference type="RefSeq" id="WP_105245813.1">
    <property type="nucleotide sequence ID" value="NZ_PSZM01000003.1"/>
</dbReference>
<dbReference type="EMBL" id="PSZM01000047">
    <property type="protein sequence ID" value="PQL89445.1"/>
    <property type="molecule type" value="Genomic_DNA"/>
</dbReference>
<accession>A0A2S8A4G2</accession>
<dbReference type="EMBL" id="PSZM01000008">
    <property type="protein sequence ID" value="PQL94638.1"/>
    <property type="molecule type" value="Genomic_DNA"/>
</dbReference>
<name>A0A2S8A4G2_9FLAO</name>
<reference evidence="2 6" key="1">
    <citation type="submission" date="2018-02" db="EMBL/GenBank/DDBJ databases">
        <title>Genome sequences of Apibacter spp., gut symbionts of Asian honey bees.</title>
        <authorList>
            <person name="Kwong W.K."/>
            <person name="Steele M.I."/>
            <person name="Moran N.A."/>
        </authorList>
    </citation>
    <scope>NUCLEOTIDE SEQUENCE [LARGE SCALE GENOMIC DNA]</scope>
    <source>
        <strain evidence="2">WkB301</strain>
        <strain evidence="6">wkB301</strain>
    </source>
</reference>
<evidence type="ECO:0000313" key="4">
    <source>
        <dbReference type="EMBL" id="PQL94741.1"/>
    </source>
</evidence>
<gene>
    <name evidence="5" type="ORF">C4S77_02390</name>
    <name evidence="4" type="ORF">C4S77_02835</name>
    <name evidence="3" type="ORF">C4S77_02925</name>
    <name evidence="2" type="ORF">C4S77_12445</name>
</gene>
<proteinExistence type="predicted"/>
<feature type="region of interest" description="Disordered" evidence="1">
    <location>
        <begin position="53"/>
        <end position="72"/>
    </location>
</feature>
<organism evidence="2 6">
    <name type="scientific">Apibacter adventoris</name>
    <dbReference type="NCBI Taxonomy" id="1679466"/>
    <lineage>
        <taxon>Bacteria</taxon>
        <taxon>Pseudomonadati</taxon>
        <taxon>Bacteroidota</taxon>
        <taxon>Flavobacteriia</taxon>
        <taxon>Flavobacteriales</taxon>
        <taxon>Weeksellaceae</taxon>
        <taxon>Apibacter</taxon>
    </lineage>
</organism>
<evidence type="ECO:0000313" key="3">
    <source>
        <dbReference type="EMBL" id="PQL94638.1"/>
    </source>
</evidence>
<dbReference type="AlphaFoldDB" id="A0A2S8A4G2"/>
<keyword evidence="6" id="KW-1185">Reference proteome</keyword>
<dbReference type="Proteomes" id="UP000238042">
    <property type="component" value="Unassembled WGS sequence"/>
</dbReference>
<dbReference type="EMBL" id="PSZM01000005">
    <property type="protein sequence ID" value="PQL94741.1"/>
    <property type="molecule type" value="Genomic_DNA"/>
</dbReference>
<evidence type="ECO:0000313" key="2">
    <source>
        <dbReference type="EMBL" id="PQL89445.1"/>
    </source>
</evidence>
<comment type="caution">
    <text evidence="2">The sequence shown here is derived from an EMBL/GenBank/DDBJ whole genome shotgun (WGS) entry which is preliminary data.</text>
</comment>
<sequence>MTTDPLNLVQNMVTILPSVDGTRHYVTPASKNGKWNGHSIDNMVEAVDKMLTPEQQRASDEAKQRFNPNIKW</sequence>
<protein>
    <submittedName>
        <fullName evidence="2">Uncharacterized protein</fullName>
    </submittedName>
</protein>
<evidence type="ECO:0000313" key="6">
    <source>
        <dbReference type="Proteomes" id="UP000238042"/>
    </source>
</evidence>